<protein>
    <submittedName>
        <fullName evidence="1">Uncharacterized protein</fullName>
    </submittedName>
</protein>
<reference evidence="1 2" key="1">
    <citation type="journal article" date="2014" name="Int. J. Syst. Evol. Microbiol.">
        <title>Complete genome sequence of Corynebacterium casei LMG S-19264T (=DSM 44701T), isolated from a smear-ripened cheese.</title>
        <authorList>
            <consortium name="US DOE Joint Genome Institute (JGI-PGF)"/>
            <person name="Walter F."/>
            <person name="Albersmeier A."/>
            <person name="Kalinowski J."/>
            <person name="Ruckert C."/>
        </authorList>
    </citation>
    <scope>NUCLEOTIDE SEQUENCE [LARGE SCALE GENOMIC DNA]</scope>
    <source>
        <strain evidence="1 2">JCM 4255</strain>
    </source>
</reference>
<evidence type="ECO:0000313" key="2">
    <source>
        <dbReference type="Proteomes" id="UP000516373"/>
    </source>
</evidence>
<dbReference type="Proteomes" id="UP000516373">
    <property type="component" value="Chromosome"/>
</dbReference>
<name>A0A7G1NGW8_9ACTN</name>
<accession>A0A7G1NGW8</accession>
<sequence>MTTNAETPRMMAGALREDSAVGASSAAIVPQATDDAHQGDALFPADPALPIARPVPVQTSGRLEFAARCPECRTWHRHVSLGEKDAPCGAHYRLEFKGAA</sequence>
<evidence type="ECO:0000313" key="1">
    <source>
        <dbReference type="EMBL" id="BCL20305.1"/>
    </source>
</evidence>
<dbReference type="AlphaFoldDB" id="A0A7G1NGW8"/>
<proteinExistence type="predicted"/>
<gene>
    <name evidence="1" type="ORF">GCM10017668_21480</name>
</gene>
<dbReference type="RefSeq" id="WP_190898527.1">
    <property type="nucleotide sequence ID" value="NZ_AP023439.1"/>
</dbReference>
<dbReference type="KEGG" id="stui:GCM10017668_21480"/>
<organism evidence="1 2">
    <name type="scientific">Streptomyces tuirus</name>
    <dbReference type="NCBI Taxonomy" id="68278"/>
    <lineage>
        <taxon>Bacteria</taxon>
        <taxon>Bacillati</taxon>
        <taxon>Actinomycetota</taxon>
        <taxon>Actinomycetes</taxon>
        <taxon>Kitasatosporales</taxon>
        <taxon>Streptomycetaceae</taxon>
        <taxon>Streptomyces</taxon>
    </lineage>
</organism>
<dbReference type="EMBL" id="AP023439">
    <property type="protein sequence ID" value="BCL20305.1"/>
    <property type="molecule type" value="Genomic_DNA"/>
</dbReference>